<evidence type="ECO:0000256" key="7">
    <source>
        <dbReference type="ARBA" id="ARBA00022970"/>
    </source>
</evidence>
<dbReference type="InterPro" id="IPR017871">
    <property type="entry name" value="ABC_transporter-like_CS"/>
</dbReference>
<dbReference type="GO" id="GO:0005524">
    <property type="term" value="F:ATP binding"/>
    <property type="evidence" value="ECO:0007669"/>
    <property type="project" value="UniProtKB-KW"/>
</dbReference>
<keyword evidence="8" id="KW-0472">Membrane</keyword>
<dbReference type="InterPro" id="IPR030679">
    <property type="entry name" value="ABC_ATPase_HisP-typ"/>
</dbReference>
<evidence type="ECO:0000256" key="1">
    <source>
        <dbReference type="ARBA" id="ARBA00004202"/>
    </source>
</evidence>
<keyword evidence="6 10" id="KW-0067">ATP-binding</keyword>
<evidence type="ECO:0000259" key="9">
    <source>
        <dbReference type="PROSITE" id="PS50893"/>
    </source>
</evidence>
<dbReference type="PROSITE" id="PS50893">
    <property type="entry name" value="ABC_TRANSPORTER_2"/>
    <property type="match status" value="1"/>
</dbReference>
<dbReference type="Pfam" id="PF00005">
    <property type="entry name" value="ABC_tran"/>
    <property type="match status" value="1"/>
</dbReference>
<feature type="domain" description="ABC transporter" evidence="9">
    <location>
        <begin position="16"/>
        <end position="261"/>
    </location>
</feature>
<dbReference type="EMBL" id="JABEQK010000015">
    <property type="protein sequence ID" value="MBB2206386.1"/>
    <property type="molecule type" value="Genomic_DNA"/>
</dbReference>
<dbReference type="Proteomes" id="UP000540556">
    <property type="component" value="Unassembled WGS sequence"/>
</dbReference>
<comment type="similarity">
    <text evidence="2">Belongs to the ABC transporter superfamily.</text>
</comment>
<dbReference type="SMART" id="SM00382">
    <property type="entry name" value="AAA"/>
    <property type="match status" value="1"/>
</dbReference>
<dbReference type="GO" id="GO:0016887">
    <property type="term" value="F:ATP hydrolysis activity"/>
    <property type="evidence" value="ECO:0007669"/>
    <property type="project" value="InterPro"/>
</dbReference>
<keyword evidence="11" id="KW-1185">Reference proteome</keyword>
<dbReference type="GO" id="GO:0015424">
    <property type="term" value="F:ABC-type amino acid transporter activity"/>
    <property type="evidence" value="ECO:0007669"/>
    <property type="project" value="InterPro"/>
</dbReference>
<proteinExistence type="inferred from homology"/>
<reference evidence="10 11" key="1">
    <citation type="submission" date="2020-04" db="EMBL/GenBank/DDBJ databases">
        <title>Description of novel Gluconacetobacter.</title>
        <authorList>
            <person name="Sombolestani A."/>
        </authorList>
    </citation>
    <scope>NUCLEOTIDE SEQUENCE [LARGE SCALE GENOMIC DNA]</scope>
    <source>
        <strain evidence="10 11">LMG 27800</strain>
    </source>
</reference>
<dbReference type="InterPro" id="IPR003439">
    <property type="entry name" value="ABC_transporter-like_ATP-bd"/>
</dbReference>
<name>A0A7W4KG86_9PROT</name>
<accession>A0A7W4KG86</accession>
<organism evidence="10 11">
    <name type="scientific">Gluconacetobacter takamatsuzukensis</name>
    <dbReference type="NCBI Taxonomy" id="1286190"/>
    <lineage>
        <taxon>Bacteria</taxon>
        <taxon>Pseudomonadati</taxon>
        <taxon>Pseudomonadota</taxon>
        <taxon>Alphaproteobacteria</taxon>
        <taxon>Acetobacterales</taxon>
        <taxon>Acetobacteraceae</taxon>
        <taxon>Gluconacetobacter</taxon>
    </lineage>
</organism>
<keyword evidence="3" id="KW-0813">Transport</keyword>
<evidence type="ECO:0000313" key="10">
    <source>
        <dbReference type="EMBL" id="MBB2206386.1"/>
    </source>
</evidence>
<evidence type="ECO:0000313" key="11">
    <source>
        <dbReference type="Proteomes" id="UP000540556"/>
    </source>
</evidence>
<dbReference type="InterPro" id="IPR027417">
    <property type="entry name" value="P-loop_NTPase"/>
</dbReference>
<dbReference type="PANTHER" id="PTHR43166:SF9">
    <property type="entry name" value="GLUTAMATE_ASPARTATE IMPORT ATP-BINDING PROTEIN GLTL"/>
    <property type="match status" value="1"/>
</dbReference>
<dbReference type="AlphaFoldDB" id="A0A7W4KG86"/>
<dbReference type="InterPro" id="IPR050086">
    <property type="entry name" value="MetN_ABC_transporter-like"/>
</dbReference>
<evidence type="ECO:0000256" key="5">
    <source>
        <dbReference type="ARBA" id="ARBA00022741"/>
    </source>
</evidence>
<dbReference type="RefSeq" id="WP_182950925.1">
    <property type="nucleotide sequence ID" value="NZ_JABEQK010000015.1"/>
</dbReference>
<dbReference type="PROSITE" id="PS00211">
    <property type="entry name" value="ABC_TRANSPORTER_1"/>
    <property type="match status" value="1"/>
</dbReference>
<keyword evidence="7" id="KW-0029">Amino-acid transport</keyword>
<keyword evidence="5" id="KW-0547">Nucleotide-binding</keyword>
<comment type="subcellular location">
    <subcellularLocation>
        <location evidence="1">Cell membrane</location>
        <topology evidence="1">Peripheral membrane protein</topology>
    </subcellularLocation>
</comment>
<evidence type="ECO:0000256" key="8">
    <source>
        <dbReference type="ARBA" id="ARBA00023136"/>
    </source>
</evidence>
<keyword evidence="4" id="KW-1003">Cell membrane</keyword>
<evidence type="ECO:0000256" key="2">
    <source>
        <dbReference type="ARBA" id="ARBA00005417"/>
    </source>
</evidence>
<comment type="caution">
    <text evidence="10">The sequence shown here is derived from an EMBL/GenBank/DDBJ whole genome shotgun (WGS) entry which is preliminary data.</text>
</comment>
<evidence type="ECO:0000256" key="4">
    <source>
        <dbReference type="ARBA" id="ARBA00022475"/>
    </source>
</evidence>
<dbReference type="PANTHER" id="PTHR43166">
    <property type="entry name" value="AMINO ACID IMPORT ATP-BINDING PROTEIN"/>
    <property type="match status" value="1"/>
</dbReference>
<dbReference type="GO" id="GO:0005886">
    <property type="term" value="C:plasma membrane"/>
    <property type="evidence" value="ECO:0007669"/>
    <property type="project" value="UniProtKB-SubCell"/>
</dbReference>
<dbReference type="PIRSF" id="PIRSF039085">
    <property type="entry name" value="ABC_ATPase_HisP"/>
    <property type="match status" value="1"/>
</dbReference>
<evidence type="ECO:0000256" key="3">
    <source>
        <dbReference type="ARBA" id="ARBA00022448"/>
    </source>
</evidence>
<gene>
    <name evidence="10" type="ORF">HLH27_15385</name>
</gene>
<evidence type="ECO:0000256" key="6">
    <source>
        <dbReference type="ARBA" id="ARBA00022840"/>
    </source>
</evidence>
<sequence>MAEPVRNSGPDEGVALRAEDICMARGGHIILDHVNLTIRRGEVVVLLGSSGSGKTTLLRSLNLLNEPDSGRVSVEGTTIFDRGPDGRQGTRCTPRDLAQVRARMGMVFQHFNLFPHMTVLANIVEAPCRVQNIPRPQAEARARALLAQMGLERFSSVRPGRLSGGQQQRVGIARALAMEPSIMLLDEPTSALDTEMVGEVVSVIRTLARAGMTMVMVTHELGLALELADRVVILDQGKLIADGPPRTVLLHPTNARVQRFVGRFHASVEALRPLWEARRHDNPGTSPTAP</sequence>
<dbReference type="InterPro" id="IPR003593">
    <property type="entry name" value="AAA+_ATPase"/>
</dbReference>
<dbReference type="SUPFAM" id="SSF52540">
    <property type="entry name" value="P-loop containing nucleoside triphosphate hydrolases"/>
    <property type="match status" value="1"/>
</dbReference>
<dbReference type="Gene3D" id="3.40.50.300">
    <property type="entry name" value="P-loop containing nucleotide triphosphate hydrolases"/>
    <property type="match status" value="1"/>
</dbReference>
<protein>
    <submittedName>
        <fullName evidence="10">Amino acid ABC transporter ATP-binding protein</fullName>
    </submittedName>
</protein>